<protein>
    <recommendedName>
        <fullName evidence="3">pectinesterase</fullName>
        <ecNumber evidence="3">3.1.1.11</ecNumber>
    </recommendedName>
</protein>
<dbReference type="KEGG" id="cam:101490520"/>
<dbReference type="EC" id="3.1.1.11" evidence="3"/>
<accession>A0A1S2XE73</accession>
<dbReference type="InterPro" id="IPR012334">
    <property type="entry name" value="Pectin_lyas_fold"/>
</dbReference>
<evidence type="ECO:0000313" key="11">
    <source>
        <dbReference type="Proteomes" id="UP000087171"/>
    </source>
</evidence>
<dbReference type="PANTHER" id="PTHR31707">
    <property type="entry name" value="PECTINESTERASE"/>
    <property type="match status" value="1"/>
</dbReference>
<dbReference type="PaxDb" id="3827-XP_004486592.1"/>
<keyword evidence="5" id="KW-0964">Secreted</keyword>
<reference evidence="12" key="2">
    <citation type="submission" date="2025-08" db="UniProtKB">
        <authorList>
            <consortium name="RefSeq"/>
        </authorList>
    </citation>
    <scope>IDENTIFICATION</scope>
    <source>
        <tissue evidence="12">Etiolated seedlings</tissue>
    </source>
</reference>
<keyword evidence="8" id="KW-0961">Cell wall biogenesis/degradation</keyword>
<evidence type="ECO:0000256" key="9">
    <source>
        <dbReference type="SAM" id="SignalP"/>
    </source>
</evidence>
<dbReference type="Proteomes" id="UP000087171">
    <property type="component" value="Chromosome Ca1"/>
</dbReference>
<evidence type="ECO:0000256" key="6">
    <source>
        <dbReference type="ARBA" id="ARBA00022801"/>
    </source>
</evidence>
<evidence type="ECO:0000256" key="4">
    <source>
        <dbReference type="ARBA" id="ARBA00022512"/>
    </source>
</evidence>
<comment type="subcellular location">
    <subcellularLocation>
        <location evidence="1">Secreted</location>
        <location evidence="1">Cell wall</location>
    </subcellularLocation>
</comment>
<dbReference type="InterPro" id="IPR000070">
    <property type="entry name" value="Pectinesterase_cat"/>
</dbReference>
<dbReference type="GeneID" id="101490520"/>
<dbReference type="UniPathway" id="UPA00545">
    <property type="reaction ID" value="UER00823"/>
</dbReference>
<evidence type="ECO:0000256" key="3">
    <source>
        <dbReference type="ARBA" id="ARBA00013229"/>
    </source>
</evidence>
<dbReference type="FunFam" id="2.160.20.10:FF:000029">
    <property type="entry name" value="Pectinesterase 4"/>
    <property type="match status" value="1"/>
</dbReference>
<evidence type="ECO:0000256" key="7">
    <source>
        <dbReference type="ARBA" id="ARBA00023085"/>
    </source>
</evidence>
<proteinExistence type="predicted"/>
<keyword evidence="6" id="KW-0378">Hydrolase</keyword>
<dbReference type="GO" id="GO:0030599">
    <property type="term" value="F:pectinesterase activity"/>
    <property type="evidence" value="ECO:0007669"/>
    <property type="project" value="UniProtKB-EC"/>
</dbReference>
<dbReference type="GO" id="GO:0045490">
    <property type="term" value="P:pectin catabolic process"/>
    <property type="evidence" value="ECO:0007669"/>
    <property type="project" value="UniProtKB-UniPathway"/>
</dbReference>
<comment type="pathway">
    <text evidence="2">Glycan metabolism; pectin degradation; 2-dehydro-3-deoxy-D-gluconate from pectin: step 1/5.</text>
</comment>
<dbReference type="STRING" id="3827.A0A1S2XE73"/>
<keyword evidence="7" id="KW-0063">Aspartyl esterase</keyword>
<keyword evidence="11" id="KW-1185">Reference proteome</keyword>
<feature type="signal peptide" evidence="9">
    <location>
        <begin position="1"/>
        <end position="15"/>
    </location>
</feature>
<dbReference type="InterPro" id="IPR011050">
    <property type="entry name" value="Pectin_lyase_fold/virulence"/>
</dbReference>
<dbReference type="SUPFAM" id="SSF51126">
    <property type="entry name" value="Pectin lyase-like"/>
    <property type="match status" value="1"/>
</dbReference>
<dbReference type="AlphaFoldDB" id="A0A1S2XE73"/>
<dbReference type="Gene3D" id="2.160.20.10">
    <property type="entry name" value="Single-stranded right-handed beta-helix, Pectin lyase-like"/>
    <property type="match status" value="1"/>
</dbReference>
<evidence type="ECO:0000256" key="8">
    <source>
        <dbReference type="ARBA" id="ARBA00023316"/>
    </source>
</evidence>
<evidence type="ECO:0000259" key="10">
    <source>
        <dbReference type="Pfam" id="PF01095"/>
    </source>
</evidence>
<organism evidence="11 12">
    <name type="scientific">Cicer arietinum</name>
    <name type="common">Chickpea</name>
    <name type="synonym">Garbanzo</name>
    <dbReference type="NCBI Taxonomy" id="3827"/>
    <lineage>
        <taxon>Eukaryota</taxon>
        <taxon>Viridiplantae</taxon>
        <taxon>Streptophyta</taxon>
        <taxon>Embryophyta</taxon>
        <taxon>Tracheophyta</taxon>
        <taxon>Spermatophyta</taxon>
        <taxon>Magnoliopsida</taxon>
        <taxon>eudicotyledons</taxon>
        <taxon>Gunneridae</taxon>
        <taxon>Pentapetalae</taxon>
        <taxon>rosids</taxon>
        <taxon>fabids</taxon>
        <taxon>Fabales</taxon>
        <taxon>Fabaceae</taxon>
        <taxon>Papilionoideae</taxon>
        <taxon>50 kb inversion clade</taxon>
        <taxon>NPAAA clade</taxon>
        <taxon>Hologalegina</taxon>
        <taxon>IRL clade</taxon>
        <taxon>Cicereae</taxon>
        <taxon>Cicer</taxon>
    </lineage>
</organism>
<keyword evidence="4" id="KW-0134">Cell wall</keyword>
<evidence type="ECO:0000313" key="12">
    <source>
        <dbReference type="RefSeq" id="XP_004486592.1"/>
    </source>
</evidence>
<gene>
    <name evidence="12" type="primary">LOC101490520</name>
</gene>
<evidence type="ECO:0000256" key="5">
    <source>
        <dbReference type="ARBA" id="ARBA00022525"/>
    </source>
</evidence>
<sequence>MHALVFFFFFSLGSGTNNNIIVSKDGSSGNYTTVGEAIANAPDLNPELYTIHVLAGIYEEYILIPPHKINIKLLGDGPNHTIILAHQNGSTIDIRGEGFMAQNMGFVNSAGLDASAAVAVRNEANNSVFFQCSIQGFQDTLWAVSGRQFYKNCDIYGTVDFIYGNAAAVFQDCMVYARYRQYVTFTAQSREDPYENTGFTFQRCNFSMSPEDEDRKSEVYATLGRPWRAYSTVAILQSYIDSMVDPKGWEEMPGQPTDKVTYVEFQNVGPGSNTYGRVDWPGVTLLTHPNQALPFTASYLLDADSWIPSRGVPYDNGL</sequence>
<keyword evidence="9" id="KW-0732">Signal</keyword>
<dbReference type="GO" id="GO:0042545">
    <property type="term" value="P:cell wall modification"/>
    <property type="evidence" value="ECO:0007669"/>
    <property type="project" value="InterPro"/>
</dbReference>
<feature type="chain" id="PRO_5012413267" description="pectinesterase" evidence="9">
    <location>
        <begin position="16"/>
        <end position="318"/>
    </location>
</feature>
<dbReference type="OrthoDB" id="2019149at2759"/>
<evidence type="ECO:0000256" key="1">
    <source>
        <dbReference type="ARBA" id="ARBA00004191"/>
    </source>
</evidence>
<evidence type="ECO:0000256" key="2">
    <source>
        <dbReference type="ARBA" id="ARBA00005184"/>
    </source>
</evidence>
<dbReference type="Pfam" id="PF01095">
    <property type="entry name" value="Pectinesterase"/>
    <property type="match status" value="1"/>
</dbReference>
<dbReference type="RefSeq" id="XP_004486592.1">
    <property type="nucleotide sequence ID" value="XM_004486535.3"/>
</dbReference>
<name>A0A1S2XE73_CICAR</name>
<feature type="domain" description="Pectinesterase catalytic" evidence="10">
    <location>
        <begin position="19"/>
        <end position="303"/>
    </location>
</feature>
<reference evidence="11" key="1">
    <citation type="journal article" date="2013" name="Nat. Biotechnol.">
        <title>Draft genome sequence of chickpea (Cicer arietinum) provides a resource for trait improvement.</title>
        <authorList>
            <person name="Varshney R.K."/>
            <person name="Song C."/>
            <person name="Saxena R.K."/>
            <person name="Azam S."/>
            <person name="Yu S."/>
            <person name="Sharpe A.G."/>
            <person name="Cannon S."/>
            <person name="Baek J."/>
            <person name="Rosen B.D."/>
            <person name="Tar'an B."/>
            <person name="Millan T."/>
            <person name="Zhang X."/>
            <person name="Ramsay L.D."/>
            <person name="Iwata A."/>
            <person name="Wang Y."/>
            <person name="Nelson W."/>
            <person name="Farmer A.D."/>
            <person name="Gaur P.M."/>
            <person name="Soderlund C."/>
            <person name="Penmetsa R.V."/>
            <person name="Xu C."/>
            <person name="Bharti A.K."/>
            <person name="He W."/>
            <person name="Winter P."/>
            <person name="Zhao S."/>
            <person name="Hane J.K."/>
            <person name="Carrasquilla-Garcia N."/>
            <person name="Condie J.A."/>
            <person name="Upadhyaya H.D."/>
            <person name="Luo M.C."/>
            <person name="Thudi M."/>
            <person name="Gowda C.L."/>
            <person name="Singh N.P."/>
            <person name="Lichtenzveig J."/>
            <person name="Gali K.K."/>
            <person name="Rubio J."/>
            <person name="Nadarajan N."/>
            <person name="Dolezel J."/>
            <person name="Bansal K.C."/>
            <person name="Xu X."/>
            <person name="Edwards D."/>
            <person name="Zhang G."/>
            <person name="Kahl G."/>
            <person name="Gil J."/>
            <person name="Singh K.B."/>
            <person name="Datta S.K."/>
            <person name="Jackson S.A."/>
            <person name="Wang J."/>
            <person name="Cook D.R."/>
        </authorList>
    </citation>
    <scope>NUCLEOTIDE SEQUENCE [LARGE SCALE GENOMIC DNA]</scope>
    <source>
        <strain evidence="11">cv. CDC Frontier</strain>
    </source>
</reference>